<protein>
    <recommendedName>
        <fullName evidence="1">WD repeat-containing protein 89</fullName>
    </recommendedName>
</protein>
<feature type="compositionally biased region" description="Basic and acidic residues" evidence="5">
    <location>
        <begin position="360"/>
        <end position="371"/>
    </location>
</feature>
<reference evidence="6" key="1">
    <citation type="submission" date="2021-02" db="EMBL/GenBank/DDBJ databases">
        <authorList>
            <person name="Steward A R."/>
        </authorList>
    </citation>
    <scope>NUCLEOTIDE SEQUENCE</scope>
</reference>
<keyword evidence="7" id="KW-1185">Reference proteome</keyword>
<dbReference type="SUPFAM" id="SSF50978">
    <property type="entry name" value="WD40 repeat-like"/>
    <property type="match status" value="1"/>
</dbReference>
<dbReference type="InterPro" id="IPR036322">
    <property type="entry name" value="WD40_repeat_dom_sf"/>
</dbReference>
<dbReference type="AlphaFoldDB" id="A0A821NL05"/>
<sequence>MTDIIENLELDRDIIPSEEIEEQFSKKYHLLTETSVTLKTTYVDTMSVSRALKIGVSLQDNTLEVYELNSSSLQHVSRLQGHDKKITEISFHPKQESLLFSTGLDGYIKLWDLRMNGECVQEFKEDADSPIRPYECMDVSDKGNVFCTGSQLVKDESYIVFWDPRTTKPLGAYWESHTEDIIQVKFKPNTNTVLTSGATDGLINIFNLLEHEEDSALLYSLNVGNSVEKLTWLNDDQLGCVTQSDDLQIWNTATGDMIKEYSRDKVARSIKRSRDDDCYVVNMFPGPDNNNWVLAGSHGGNGNTLRSLSIADKRLSPSTDFVNNKQIVRCCHFDTHNNLLITAGESGLISVWSEEQSRERDVAHVHKNDKLHAHRHRPY</sequence>
<evidence type="ECO:0000313" key="6">
    <source>
        <dbReference type="EMBL" id="CAF4788797.1"/>
    </source>
</evidence>
<evidence type="ECO:0000256" key="3">
    <source>
        <dbReference type="ARBA" id="ARBA00022737"/>
    </source>
</evidence>
<dbReference type="Gene3D" id="2.130.10.10">
    <property type="entry name" value="YVTN repeat-like/Quinoprotein amine dehydrogenase"/>
    <property type="match status" value="2"/>
</dbReference>
<dbReference type="InterPro" id="IPR039328">
    <property type="entry name" value="WDR89"/>
</dbReference>
<name>A0A821NL05_9NEOP</name>
<keyword evidence="3" id="KW-0677">Repeat</keyword>
<evidence type="ECO:0000313" key="7">
    <source>
        <dbReference type="Proteomes" id="UP000663880"/>
    </source>
</evidence>
<evidence type="ECO:0000256" key="1">
    <source>
        <dbReference type="ARBA" id="ARBA00021125"/>
    </source>
</evidence>
<dbReference type="InterPro" id="IPR001680">
    <property type="entry name" value="WD40_rpt"/>
</dbReference>
<feature type="region of interest" description="Disordered" evidence="5">
    <location>
        <begin position="360"/>
        <end position="379"/>
    </location>
</feature>
<organism evidence="6 7">
    <name type="scientific">Pieris macdunnoughi</name>
    <dbReference type="NCBI Taxonomy" id="345717"/>
    <lineage>
        <taxon>Eukaryota</taxon>
        <taxon>Metazoa</taxon>
        <taxon>Ecdysozoa</taxon>
        <taxon>Arthropoda</taxon>
        <taxon>Hexapoda</taxon>
        <taxon>Insecta</taxon>
        <taxon>Pterygota</taxon>
        <taxon>Neoptera</taxon>
        <taxon>Endopterygota</taxon>
        <taxon>Lepidoptera</taxon>
        <taxon>Glossata</taxon>
        <taxon>Ditrysia</taxon>
        <taxon>Papilionoidea</taxon>
        <taxon>Pieridae</taxon>
        <taxon>Pierinae</taxon>
        <taxon>Pieris</taxon>
    </lineage>
</organism>
<dbReference type="InterPro" id="IPR015943">
    <property type="entry name" value="WD40/YVTN_repeat-like_dom_sf"/>
</dbReference>
<evidence type="ECO:0000256" key="5">
    <source>
        <dbReference type="SAM" id="MobiDB-lite"/>
    </source>
</evidence>
<dbReference type="PANTHER" id="PTHR22889">
    <property type="entry name" value="WD REPEAT-CONTAINING PROTEIN 89"/>
    <property type="match status" value="1"/>
</dbReference>
<feature type="repeat" description="WD" evidence="4">
    <location>
        <begin position="174"/>
        <end position="208"/>
    </location>
</feature>
<dbReference type="SMART" id="SM00320">
    <property type="entry name" value="WD40"/>
    <property type="match status" value="5"/>
</dbReference>
<dbReference type="EMBL" id="CAJOBZ010000005">
    <property type="protein sequence ID" value="CAF4788797.1"/>
    <property type="molecule type" value="Genomic_DNA"/>
</dbReference>
<dbReference type="PROSITE" id="PS00678">
    <property type="entry name" value="WD_REPEATS_1"/>
    <property type="match status" value="1"/>
</dbReference>
<dbReference type="PANTHER" id="PTHR22889:SF0">
    <property type="entry name" value="WD REPEAT-CONTAINING PROTEIN 89"/>
    <property type="match status" value="1"/>
</dbReference>
<dbReference type="Pfam" id="PF00400">
    <property type="entry name" value="WD40"/>
    <property type="match status" value="3"/>
</dbReference>
<dbReference type="Proteomes" id="UP000663880">
    <property type="component" value="Unassembled WGS sequence"/>
</dbReference>
<dbReference type="PROSITE" id="PS50294">
    <property type="entry name" value="WD_REPEATS_REGION"/>
    <property type="match status" value="1"/>
</dbReference>
<dbReference type="PROSITE" id="PS50082">
    <property type="entry name" value="WD_REPEATS_2"/>
    <property type="match status" value="2"/>
</dbReference>
<evidence type="ECO:0000256" key="4">
    <source>
        <dbReference type="PROSITE-ProRule" id="PRU00221"/>
    </source>
</evidence>
<evidence type="ECO:0000256" key="2">
    <source>
        <dbReference type="ARBA" id="ARBA00022574"/>
    </source>
</evidence>
<dbReference type="OrthoDB" id="25131at2759"/>
<comment type="caution">
    <text evidence="6">The sequence shown here is derived from an EMBL/GenBank/DDBJ whole genome shotgun (WGS) entry which is preliminary data.</text>
</comment>
<gene>
    <name evidence="6" type="ORF">PMACD_LOCUS2765</name>
</gene>
<proteinExistence type="predicted"/>
<keyword evidence="2 4" id="KW-0853">WD repeat</keyword>
<accession>A0A821NL05</accession>
<dbReference type="InterPro" id="IPR019775">
    <property type="entry name" value="WD40_repeat_CS"/>
</dbReference>
<feature type="repeat" description="WD" evidence="4">
    <location>
        <begin position="79"/>
        <end position="114"/>
    </location>
</feature>